<comment type="caution">
    <text evidence="3">The sequence shown here is derived from an EMBL/GenBank/DDBJ whole genome shotgun (WGS) entry which is preliminary data.</text>
</comment>
<dbReference type="InterPro" id="IPR036291">
    <property type="entry name" value="NAD(P)-bd_dom_sf"/>
</dbReference>
<dbReference type="PRINTS" id="PR00081">
    <property type="entry name" value="GDHRDH"/>
</dbReference>
<gene>
    <name evidence="3" type="primary">fabG_6</name>
    <name evidence="3" type="ORF">GCM10010170_051020</name>
</gene>
<dbReference type="InterPro" id="IPR020904">
    <property type="entry name" value="Sc_DH/Rdtase_CS"/>
</dbReference>
<dbReference type="Pfam" id="PF00106">
    <property type="entry name" value="adh_short"/>
    <property type="match status" value="1"/>
</dbReference>
<evidence type="ECO:0000256" key="2">
    <source>
        <dbReference type="RuleBase" id="RU000363"/>
    </source>
</evidence>
<comment type="similarity">
    <text evidence="1 2">Belongs to the short-chain dehydrogenases/reductases (SDR) family.</text>
</comment>
<dbReference type="PROSITE" id="PS00061">
    <property type="entry name" value="ADH_SHORT"/>
    <property type="match status" value="1"/>
</dbReference>
<keyword evidence="4" id="KW-1185">Reference proteome</keyword>
<evidence type="ECO:0000313" key="3">
    <source>
        <dbReference type="EMBL" id="GAA2357626.1"/>
    </source>
</evidence>
<reference evidence="4" key="1">
    <citation type="journal article" date="2019" name="Int. J. Syst. Evol. Microbiol.">
        <title>The Global Catalogue of Microorganisms (GCM) 10K type strain sequencing project: providing services to taxonomists for standard genome sequencing and annotation.</title>
        <authorList>
            <consortium name="The Broad Institute Genomics Platform"/>
            <consortium name="The Broad Institute Genome Sequencing Center for Infectious Disease"/>
            <person name="Wu L."/>
            <person name="Ma J."/>
        </authorList>
    </citation>
    <scope>NUCLEOTIDE SEQUENCE [LARGE SCALE GENOMIC DNA]</scope>
    <source>
        <strain evidence="4">JCM 3272</strain>
    </source>
</reference>
<proteinExistence type="inferred from homology"/>
<dbReference type="Proteomes" id="UP001501444">
    <property type="component" value="Unassembled WGS sequence"/>
</dbReference>
<dbReference type="SUPFAM" id="SSF51735">
    <property type="entry name" value="NAD(P)-binding Rossmann-fold domains"/>
    <property type="match status" value="1"/>
</dbReference>
<dbReference type="Gene3D" id="3.40.50.720">
    <property type="entry name" value="NAD(P)-binding Rossmann-like Domain"/>
    <property type="match status" value="1"/>
</dbReference>
<evidence type="ECO:0000313" key="4">
    <source>
        <dbReference type="Proteomes" id="UP001501444"/>
    </source>
</evidence>
<accession>A0ABP5TNK9</accession>
<dbReference type="RefSeq" id="WP_344615017.1">
    <property type="nucleotide sequence ID" value="NZ_BAAARV010000040.1"/>
</dbReference>
<name>A0ABP5TNK9_9ACTN</name>
<evidence type="ECO:0000256" key="1">
    <source>
        <dbReference type="ARBA" id="ARBA00006484"/>
    </source>
</evidence>
<dbReference type="InterPro" id="IPR050259">
    <property type="entry name" value="SDR"/>
</dbReference>
<dbReference type="PANTHER" id="PTHR42879">
    <property type="entry name" value="3-OXOACYL-(ACYL-CARRIER-PROTEIN) REDUCTASE"/>
    <property type="match status" value="1"/>
</dbReference>
<dbReference type="EMBL" id="BAAARV010000040">
    <property type="protein sequence ID" value="GAA2357626.1"/>
    <property type="molecule type" value="Genomic_DNA"/>
</dbReference>
<sequence length="253" mass="25598">MGTRILAGRTAVVSGARRGIGAAIAEALLAAGARVVVCGRDAVQVEAAVTGLRGRGFAGAEGFGGDLHTAEARAELLTAAGAVDILVNNAGGFLRTTTTLDATDEEWDEQLRANLTLPFLLCRAVLPGMLGRGWGRIINVGSVTATAPQLGNAIGYVAAKSGLVGFTRQLALEVAGTGVTANVVNPGTVGTEHLADYFAASPQVSEAELAQRIPMGRLGRPREIAALIPCIASDDAAFLTGAVIDVNGGAVTA</sequence>
<dbReference type="PRINTS" id="PR00080">
    <property type="entry name" value="SDRFAMILY"/>
</dbReference>
<dbReference type="PANTHER" id="PTHR42879:SF2">
    <property type="entry name" value="3-OXOACYL-[ACYL-CARRIER-PROTEIN] REDUCTASE FABG"/>
    <property type="match status" value="1"/>
</dbReference>
<organism evidence="3 4">
    <name type="scientific">Dactylosporangium salmoneum</name>
    <dbReference type="NCBI Taxonomy" id="53361"/>
    <lineage>
        <taxon>Bacteria</taxon>
        <taxon>Bacillati</taxon>
        <taxon>Actinomycetota</taxon>
        <taxon>Actinomycetes</taxon>
        <taxon>Micromonosporales</taxon>
        <taxon>Micromonosporaceae</taxon>
        <taxon>Dactylosporangium</taxon>
    </lineage>
</organism>
<protein>
    <submittedName>
        <fullName evidence="3">3-oxoacyl-[acyl-carrier-protein] reductase</fullName>
    </submittedName>
</protein>
<dbReference type="InterPro" id="IPR002347">
    <property type="entry name" value="SDR_fam"/>
</dbReference>